<organism evidence="3 4">
    <name type="scientific">Trichonephila inaurata madagascariensis</name>
    <dbReference type="NCBI Taxonomy" id="2747483"/>
    <lineage>
        <taxon>Eukaryota</taxon>
        <taxon>Metazoa</taxon>
        <taxon>Ecdysozoa</taxon>
        <taxon>Arthropoda</taxon>
        <taxon>Chelicerata</taxon>
        <taxon>Arachnida</taxon>
        <taxon>Araneae</taxon>
        <taxon>Araneomorphae</taxon>
        <taxon>Entelegynae</taxon>
        <taxon>Araneoidea</taxon>
        <taxon>Nephilidae</taxon>
        <taxon>Trichonephila</taxon>
        <taxon>Trichonephila inaurata</taxon>
    </lineage>
</organism>
<name>A0A8X7BVQ3_9ARAC</name>
<dbReference type="PROSITE" id="PS51504">
    <property type="entry name" value="H15"/>
    <property type="match status" value="1"/>
</dbReference>
<feature type="compositionally biased region" description="Low complexity" evidence="1">
    <location>
        <begin position="1233"/>
        <end position="1248"/>
    </location>
</feature>
<gene>
    <name evidence="3" type="primary">AVEN_264199_1</name>
    <name evidence="3" type="ORF">TNIN_260341</name>
</gene>
<evidence type="ECO:0000259" key="2">
    <source>
        <dbReference type="PROSITE" id="PS51504"/>
    </source>
</evidence>
<dbReference type="GO" id="GO:0006334">
    <property type="term" value="P:nucleosome assembly"/>
    <property type="evidence" value="ECO:0007669"/>
    <property type="project" value="InterPro"/>
</dbReference>
<sequence length="1426" mass="162810">MESQDEITTTPQNNLSDNNSEEDTSPKLNSVDNTSRSHPNNSVSENTPPVLFSGYSNNFSQDRENEKFQNENIKSNSNNQTEIDLFLNSSFISFRNEESSLQAVNCCKSYQHFNESTNNVAPQLPVNNNLLCKYMDFTNDSFVIDSNVKRETEVGSLKQLTQDYLSNVNQALDDCHTSELEQNQDPTTHFNFDKSKSRSSVSSVNEYTKNIHNKLNNQKFKNETQNYVNIETNLTQRKKGALSYSTSQRNNIKEHTIDNAEVINNFTTEPNMIFLENNEISQGLSKHESATKRQKLNFHTDETENNSRYVHDINPFASFRGFGPRKVETENKDTVRQFYNATTSKCNVKQSVAKLNEITDFPDIEKGTENFEADQIFQKNREETLKLHKVKFTCVDKHSSFKSNEMVESFSNNVTDNSNSSVKLENKETSENETRLKDIVTQSNDTCLESLKIRPEEKTREQQNVTSSTISNNICYKDQKKLQFSYDQSNSHISKQQQEIVNLLEDVNNEIILQSTPIEHHRTVTDMSNEFESLNSPEVKTGCSDRNYCYRNSTELLHTISLNDNPLNLENSKMHDNETFKNNRFIEENISVYNMKGEERSLSNANGTFDKGNVKTFTTPEFMSNEAKSNKLKDVKCEDESQETRKRHFNHHSTVNDKIAEQYGVLNNNQLQNTLQDERTLYDEYLKITNKFFESYGGFPPNISLTTEIPIKTDAENGNENLLSRKNEAYTISEEEINNKSNLINLECNGSAVSNLELDDETLDINYNKNSTSQNGSGTIESSLDKMKNTKHVNSPAIFNTNSNTDELNNFDNVNEVEKVSSLLNQRETNNIIMSEHNYSFNSFDINNSECKFENLLTIPLLNSSETDANENNSESRIICNEETNTLIQHHKIKTNNKSEINNSKKNENTDNQPFLDSGCKNKLEYVFSNPTVIYLKRNTETIHEYNFKKTFNSEQLDDTLIKNDNAQDLKNFRDSSTSQNIIEEKKQTTRCVDSQEHVEKNISFDQSPVKETISVSDTEMSTEMNMNNSNISYTDVKSFNISQTLNVDSTNKGNSLVDENINSTEYILKSSGELVLNNSESSNSKQLNKCIDSPELIQMTENRSTNYSQNFTFNLSGKHINFKDTKLRRIPFVKLTRLTDQEIRSATLNPHLNISINNSKSNSEYIDSRQSKHTLRSNDEKCSLPSPSAATQHDYKNKASCENNQSTSFSQNFQTIRKGDFISMDNSNENMTSSSRTKTSRNKSITKSDVQLSHILQRYSSATPGTSTSSDYDFGPKRFIGQTTKEQPGFSFKDSTEFSSFSSNIFDYIMTAIKELNCGNGCCVPDILAYVRRNSSSTTANLSYVRKVLKNAAATGLIHYTNGKYIIKRSFDSTDTLGQKSAKRKMDNTNDSKNRLLSKKVKPTPRLRCSKRIKTTRPTRKTARK</sequence>
<evidence type="ECO:0000313" key="3">
    <source>
        <dbReference type="EMBL" id="GFY44853.1"/>
    </source>
</evidence>
<evidence type="ECO:0000256" key="1">
    <source>
        <dbReference type="SAM" id="MobiDB-lite"/>
    </source>
</evidence>
<evidence type="ECO:0000313" key="4">
    <source>
        <dbReference type="Proteomes" id="UP000886998"/>
    </source>
</evidence>
<dbReference type="EMBL" id="BMAV01004441">
    <property type="protein sequence ID" value="GFY44853.1"/>
    <property type="molecule type" value="Genomic_DNA"/>
</dbReference>
<dbReference type="SUPFAM" id="SSF46785">
    <property type="entry name" value="Winged helix' DNA-binding domain"/>
    <property type="match status" value="1"/>
</dbReference>
<feature type="region of interest" description="Disordered" evidence="1">
    <location>
        <begin position="1222"/>
        <end position="1248"/>
    </location>
</feature>
<dbReference type="OrthoDB" id="6437869at2759"/>
<feature type="compositionally biased region" description="Low complexity" evidence="1">
    <location>
        <begin position="1154"/>
        <end position="1164"/>
    </location>
</feature>
<keyword evidence="4" id="KW-1185">Reference proteome</keyword>
<dbReference type="Proteomes" id="UP000886998">
    <property type="component" value="Unassembled WGS sequence"/>
</dbReference>
<comment type="caution">
    <text evidence="3">The sequence shown here is derived from an EMBL/GenBank/DDBJ whole genome shotgun (WGS) entry which is preliminary data.</text>
</comment>
<protein>
    <recommendedName>
        <fullName evidence="2">H15 domain-containing protein</fullName>
    </recommendedName>
</protein>
<feature type="region of interest" description="Disordered" evidence="1">
    <location>
        <begin position="1"/>
        <end position="76"/>
    </location>
</feature>
<proteinExistence type="predicted"/>
<accession>A0A8X7BVQ3</accession>
<feature type="domain" description="H15" evidence="2">
    <location>
        <begin position="1302"/>
        <end position="1370"/>
    </location>
</feature>
<dbReference type="GO" id="GO:0003677">
    <property type="term" value="F:DNA binding"/>
    <property type="evidence" value="ECO:0007669"/>
    <property type="project" value="InterPro"/>
</dbReference>
<feature type="compositionally biased region" description="Polar residues" evidence="1">
    <location>
        <begin position="1"/>
        <end position="18"/>
    </location>
</feature>
<dbReference type="GO" id="GO:0000786">
    <property type="term" value="C:nucleosome"/>
    <property type="evidence" value="ECO:0007669"/>
    <property type="project" value="InterPro"/>
</dbReference>
<dbReference type="InterPro" id="IPR036390">
    <property type="entry name" value="WH_DNA-bd_sf"/>
</dbReference>
<reference evidence="3" key="1">
    <citation type="submission" date="2020-08" db="EMBL/GenBank/DDBJ databases">
        <title>Multicomponent nature underlies the extraordinary mechanical properties of spider dragline silk.</title>
        <authorList>
            <person name="Kono N."/>
            <person name="Nakamura H."/>
            <person name="Mori M."/>
            <person name="Yoshida Y."/>
            <person name="Ohtoshi R."/>
            <person name="Malay A.D."/>
            <person name="Moran D.A.P."/>
            <person name="Tomita M."/>
            <person name="Numata K."/>
            <person name="Arakawa K."/>
        </authorList>
    </citation>
    <scope>NUCLEOTIDE SEQUENCE</scope>
</reference>
<dbReference type="InterPro" id="IPR005818">
    <property type="entry name" value="Histone_H1/H5_H15"/>
</dbReference>
<feature type="compositionally biased region" description="Basic and acidic residues" evidence="1">
    <location>
        <begin position="1167"/>
        <end position="1183"/>
    </location>
</feature>
<feature type="compositionally biased region" description="Polar residues" evidence="1">
    <location>
        <begin position="26"/>
        <end position="47"/>
    </location>
</feature>
<feature type="region of interest" description="Disordered" evidence="1">
    <location>
        <begin position="1154"/>
        <end position="1207"/>
    </location>
</feature>